<dbReference type="Gene3D" id="3.60.40.10">
    <property type="entry name" value="PPM-type phosphatase domain"/>
    <property type="match status" value="1"/>
</dbReference>
<dbReference type="GO" id="GO:0046872">
    <property type="term" value="F:metal ion binding"/>
    <property type="evidence" value="ECO:0007669"/>
    <property type="project" value="UniProtKB-KW"/>
</dbReference>
<evidence type="ECO:0000313" key="7">
    <source>
        <dbReference type="Proteomes" id="UP000886653"/>
    </source>
</evidence>
<keyword evidence="2 4" id="KW-0378">Hydrolase</keyword>
<dbReference type="SUPFAM" id="SSF81606">
    <property type="entry name" value="PP2C-like"/>
    <property type="match status" value="1"/>
</dbReference>
<protein>
    <recommendedName>
        <fullName evidence="5">PPM-type phosphatase domain-containing protein</fullName>
    </recommendedName>
</protein>
<reference evidence="6" key="1">
    <citation type="submission" date="2013-11" db="EMBL/GenBank/DDBJ databases">
        <title>Genome sequence of the fusiform rust pathogen reveals effectors for host alternation and coevolution with pine.</title>
        <authorList>
            <consortium name="DOE Joint Genome Institute"/>
            <person name="Smith K."/>
            <person name="Pendleton A."/>
            <person name="Kubisiak T."/>
            <person name="Anderson C."/>
            <person name="Salamov A."/>
            <person name="Aerts A."/>
            <person name="Riley R."/>
            <person name="Clum A."/>
            <person name="Lindquist E."/>
            <person name="Ence D."/>
            <person name="Campbell M."/>
            <person name="Kronenberg Z."/>
            <person name="Feau N."/>
            <person name="Dhillon B."/>
            <person name="Hamelin R."/>
            <person name="Burleigh J."/>
            <person name="Smith J."/>
            <person name="Yandell M."/>
            <person name="Nelson C."/>
            <person name="Grigoriev I."/>
            <person name="Davis J."/>
        </authorList>
    </citation>
    <scope>NUCLEOTIDE SEQUENCE</scope>
    <source>
        <strain evidence="6">G11</strain>
    </source>
</reference>
<dbReference type="PANTHER" id="PTHR13832">
    <property type="entry name" value="PROTEIN PHOSPHATASE 2C"/>
    <property type="match status" value="1"/>
</dbReference>
<keyword evidence="7" id="KW-1185">Reference proteome</keyword>
<dbReference type="InterPro" id="IPR015655">
    <property type="entry name" value="PP2C"/>
</dbReference>
<organism evidence="6 7">
    <name type="scientific">Cronartium quercuum f. sp. fusiforme G11</name>
    <dbReference type="NCBI Taxonomy" id="708437"/>
    <lineage>
        <taxon>Eukaryota</taxon>
        <taxon>Fungi</taxon>
        <taxon>Dikarya</taxon>
        <taxon>Basidiomycota</taxon>
        <taxon>Pucciniomycotina</taxon>
        <taxon>Pucciniomycetes</taxon>
        <taxon>Pucciniales</taxon>
        <taxon>Coleosporiaceae</taxon>
        <taxon>Cronartium</taxon>
    </lineage>
</organism>
<sequence>MSYPSRLRFQSQTTLLSLPSHRGTYKCPPLRLDLPRFFSIWPPAYVETSQTYQIPNVGKLRISLKSKNLFGVAQSRGERNYQEDCVTISSVRVATAELKKTLAGLFETDILDRHKSGAVDAEGGGIEQALFVGVFDGHGGVEAADYLQAHLARLVEDCDASDIPEVIRTYRTVGGYFRRFRGGLLEDLGGRMYAKGENIDVGSSAALLTASGPKRSADPMCIGERLTLAFLKADQHLISKFPKAGAVGTVAVIQPLPAPDIYPFYSSPAISLSLGHVGDTIALLCSSKSGKAVSLTETHHADSRVEAERLRRIGTGLITDSFGESRWGGTLANTRGLGDSGFKSLGVTGEPDIVKKVLKGKDWAFMVIVSDGVTDVMSKQEIVDLCRDQRSPTTAAKRIINFAEQLGGRDNMSAVVVPFAGWGNTGGSDLTADRREFRLRQVSSQSSRQRRM</sequence>
<evidence type="ECO:0000313" key="6">
    <source>
        <dbReference type="EMBL" id="KAG0151091.1"/>
    </source>
</evidence>
<comment type="caution">
    <text evidence="6">The sequence shown here is derived from an EMBL/GenBank/DDBJ whole genome shotgun (WGS) entry which is preliminary data.</text>
</comment>
<dbReference type="OrthoDB" id="416093at2759"/>
<keyword evidence="1" id="KW-0479">Metal-binding</keyword>
<accession>A0A9P6NPS3</accession>
<feature type="domain" description="PPM-type phosphatase" evidence="5">
    <location>
        <begin position="69"/>
        <end position="419"/>
    </location>
</feature>
<dbReference type="Pfam" id="PF00481">
    <property type="entry name" value="PP2C"/>
    <property type="match status" value="1"/>
</dbReference>
<dbReference type="InterPro" id="IPR000222">
    <property type="entry name" value="PP2C_BS"/>
</dbReference>
<dbReference type="AlphaFoldDB" id="A0A9P6NPS3"/>
<evidence type="ECO:0000256" key="1">
    <source>
        <dbReference type="ARBA" id="ARBA00022723"/>
    </source>
</evidence>
<dbReference type="PANTHER" id="PTHR13832:SF589">
    <property type="entry name" value="[PYRUVATE DEHYDROGENASE [ACETYL-TRANSFERRING]]-PHOSPHATASE 2, MITOCHONDRIAL"/>
    <property type="match status" value="1"/>
</dbReference>
<evidence type="ECO:0000256" key="3">
    <source>
        <dbReference type="ARBA" id="ARBA00022912"/>
    </source>
</evidence>
<dbReference type="InterPro" id="IPR001932">
    <property type="entry name" value="PPM-type_phosphatase-like_dom"/>
</dbReference>
<gene>
    <name evidence="6" type="ORF">CROQUDRAFT_37318</name>
</gene>
<proteinExistence type="inferred from homology"/>
<dbReference type="EMBL" id="MU167215">
    <property type="protein sequence ID" value="KAG0151091.1"/>
    <property type="molecule type" value="Genomic_DNA"/>
</dbReference>
<evidence type="ECO:0000259" key="5">
    <source>
        <dbReference type="PROSITE" id="PS51746"/>
    </source>
</evidence>
<name>A0A9P6NPS3_9BASI</name>
<dbReference type="SMART" id="SM00332">
    <property type="entry name" value="PP2Cc"/>
    <property type="match status" value="1"/>
</dbReference>
<dbReference type="CDD" id="cd00143">
    <property type="entry name" value="PP2Cc"/>
    <property type="match status" value="1"/>
</dbReference>
<evidence type="ECO:0000256" key="4">
    <source>
        <dbReference type="RuleBase" id="RU003465"/>
    </source>
</evidence>
<comment type="similarity">
    <text evidence="4">Belongs to the PP2C family.</text>
</comment>
<keyword evidence="3 4" id="KW-0904">Protein phosphatase</keyword>
<dbReference type="PROSITE" id="PS51746">
    <property type="entry name" value="PPM_2"/>
    <property type="match status" value="1"/>
</dbReference>
<evidence type="ECO:0000256" key="2">
    <source>
        <dbReference type="ARBA" id="ARBA00022801"/>
    </source>
</evidence>
<dbReference type="Proteomes" id="UP000886653">
    <property type="component" value="Unassembled WGS sequence"/>
</dbReference>
<dbReference type="GO" id="GO:0004722">
    <property type="term" value="F:protein serine/threonine phosphatase activity"/>
    <property type="evidence" value="ECO:0007669"/>
    <property type="project" value="InterPro"/>
</dbReference>
<dbReference type="PROSITE" id="PS01032">
    <property type="entry name" value="PPM_1"/>
    <property type="match status" value="1"/>
</dbReference>
<dbReference type="InterPro" id="IPR036457">
    <property type="entry name" value="PPM-type-like_dom_sf"/>
</dbReference>